<comment type="caution">
    <text evidence="1">The sequence shown here is derived from an EMBL/GenBank/DDBJ whole genome shotgun (WGS) entry which is preliminary data.</text>
</comment>
<evidence type="ECO:0000313" key="1">
    <source>
        <dbReference type="EMBL" id="CAD2195446.1"/>
    </source>
</evidence>
<name>A0A6V7X7Y5_MELEN</name>
<sequence length="228" mass="26703">MKCNKCVDFIEIKNKWMELYSEYKCCEINCINTNNPIGDCIKGNGFVNIINNENIKYIEGKEGLNSQVRVYAENSFNKPKICFNYALYYFEVKCNFEGEFGVNVCWMNIGLKSSCTNKHIWYSAKKNTIHKENENTFELENISWNNNDIFGCGLVYPPTNKMNEFPYVFFTQNGEQIGKGVLIKDNFDLYKPYVYLKGCSIEANFGNILESKPFKYDILKHLIFKKFY</sequence>
<dbReference type="Proteomes" id="UP000580250">
    <property type="component" value="Unassembled WGS sequence"/>
</dbReference>
<dbReference type="AlphaFoldDB" id="A0A6V7X7Y5"/>
<gene>
    <name evidence="1" type="ORF">MENT_LOCUS48537</name>
</gene>
<organism evidence="1 2">
    <name type="scientific">Meloidogyne enterolobii</name>
    <name type="common">Root-knot nematode worm</name>
    <name type="synonym">Meloidogyne mayaguensis</name>
    <dbReference type="NCBI Taxonomy" id="390850"/>
    <lineage>
        <taxon>Eukaryota</taxon>
        <taxon>Metazoa</taxon>
        <taxon>Ecdysozoa</taxon>
        <taxon>Nematoda</taxon>
        <taxon>Chromadorea</taxon>
        <taxon>Rhabditida</taxon>
        <taxon>Tylenchina</taxon>
        <taxon>Tylenchomorpha</taxon>
        <taxon>Tylenchoidea</taxon>
        <taxon>Meloidogynidae</taxon>
        <taxon>Meloidogyninae</taxon>
        <taxon>Meloidogyne</taxon>
    </lineage>
</organism>
<reference evidence="1 2" key="1">
    <citation type="submission" date="2020-08" db="EMBL/GenBank/DDBJ databases">
        <authorList>
            <person name="Koutsovoulos G."/>
            <person name="Danchin GJ E."/>
        </authorList>
    </citation>
    <scope>NUCLEOTIDE SEQUENCE [LARGE SCALE GENOMIC DNA]</scope>
</reference>
<dbReference type="OrthoDB" id="258495at2759"/>
<dbReference type="Gene3D" id="2.60.120.920">
    <property type="match status" value="1"/>
</dbReference>
<dbReference type="InterPro" id="IPR043136">
    <property type="entry name" value="B30.2/SPRY_sf"/>
</dbReference>
<accession>A0A6V7X7Y5</accession>
<protein>
    <submittedName>
        <fullName evidence="1">Uncharacterized protein</fullName>
    </submittedName>
</protein>
<proteinExistence type="predicted"/>
<evidence type="ECO:0000313" key="2">
    <source>
        <dbReference type="Proteomes" id="UP000580250"/>
    </source>
</evidence>
<dbReference type="EMBL" id="CAJEWN010001215">
    <property type="protein sequence ID" value="CAD2195446.1"/>
    <property type="molecule type" value="Genomic_DNA"/>
</dbReference>